<protein>
    <submittedName>
        <fullName evidence="1">Uncharacterized protein</fullName>
    </submittedName>
</protein>
<evidence type="ECO:0000313" key="2">
    <source>
        <dbReference type="Proteomes" id="UP001396334"/>
    </source>
</evidence>
<name>A0ABR1ZSY1_9ROSI</name>
<reference evidence="1 2" key="1">
    <citation type="journal article" date="2024" name="G3 (Bethesda)">
        <title>Genome assembly of Hibiscus sabdariffa L. provides insights into metabolisms of medicinal natural products.</title>
        <authorList>
            <person name="Kim T."/>
        </authorList>
    </citation>
    <scope>NUCLEOTIDE SEQUENCE [LARGE SCALE GENOMIC DNA]</scope>
    <source>
        <strain evidence="1">TK-2024</strain>
        <tissue evidence="1">Old leaves</tissue>
    </source>
</reference>
<organism evidence="1 2">
    <name type="scientific">Hibiscus sabdariffa</name>
    <name type="common">roselle</name>
    <dbReference type="NCBI Taxonomy" id="183260"/>
    <lineage>
        <taxon>Eukaryota</taxon>
        <taxon>Viridiplantae</taxon>
        <taxon>Streptophyta</taxon>
        <taxon>Embryophyta</taxon>
        <taxon>Tracheophyta</taxon>
        <taxon>Spermatophyta</taxon>
        <taxon>Magnoliopsida</taxon>
        <taxon>eudicotyledons</taxon>
        <taxon>Gunneridae</taxon>
        <taxon>Pentapetalae</taxon>
        <taxon>rosids</taxon>
        <taxon>malvids</taxon>
        <taxon>Malvales</taxon>
        <taxon>Malvaceae</taxon>
        <taxon>Malvoideae</taxon>
        <taxon>Hibiscus</taxon>
    </lineage>
</organism>
<dbReference type="Proteomes" id="UP001396334">
    <property type="component" value="Unassembled WGS sequence"/>
</dbReference>
<sequence>MHALDILYIVWSRVCAVFSSPVSSSSAPHFSPGSGLRLRPATVASELFQLLVSSKQGNNFRFALDGTGIFITLKLALWSKIPYAEL</sequence>
<evidence type="ECO:0000313" key="1">
    <source>
        <dbReference type="EMBL" id="KAK8483785.1"/>
    </source>
</evidence>
<gene>
    <name evidence="1" type="ORF">V6N11_030554</name>
</gene>
<dbReference type="EMBL" id="JBBPBN010000620">
    <property type="protein sequence ID" value="KAK8483785.1"/>
    <property type="molecule type" value="Genomic_DNA"/>
</dbReference>
<comment type="caution">
    <text evidence="1">The sequence shown here is derived from an EMBL/GenBank/DDBJ whole genome shotgun (WGS) entry which is preliminary data.</text>
</comment>
<accession>A0ABR1ZSY1</accession>
<proteinExistence type="predicted"/>
<keyword evidence="2" id="KW-1185">Reference proteome</keyword>